<dbReference type="AlphaFoldDB" id="A0A161ZNQ0"/>
<feature type="domain" description="AMP-dependent synthetase/ligase" evidence="3">
    <location>
        <begin position="22"/>
        <end position="393"/>
    </location>
</feature>
<dbReference type="SUPFAM" id="SSF56801">
    <property type="entry name" value="Acetyl-CoA synthetase-like"/>
    <property type="match status" value="1"/>
</dbReference>
<dbReference type="Pfam" id="PF00501">
    <property type="entry name" value="AMP-binding"/>
    <property type="match status" value="1"/>
</dbReference>
<dbReference type="InterPro" id="IPR042099">
    <property type="entry name" value="ANL_N_sf"/>
</dbReference>
<name>A0A161ZNQ0_PENCH</name>
<dbReference type="InterPro" id="IPR020845">
    <property type="entry name" value="AMP-binding_CS"/>
</dbReference>
<dbReference type="Proteomes" id="UP000076449">
    <property type="component" value="Chromosome I"/>
</dbReference>
<dbReference type="Gene3D" id="3.40.50.12780">
    <property type="entry name" value="N-terminal domain of ligase-like"/>
    <property type="match status" value="1"/>
</dbReference>
<dbReference type="InterPro" id="IPR000873">
    <property type="entry name" value="AMP-dep_synth/lig_dom"/>
</dbReference>
<feature type="domain" description="AMP-binding enzyme C-terminal" evidence="4">
    <location>
        <begin position="444"/>
        <end position="523"/>
    </location>
</feature>
<evidence type="ECO:0000259" key="3">
    <source>
        <dbReference type="Pfam" id="PF00501"/>
    </source>
</evidence>
<dbReference type="PANTHER" id="PTHR24096">
    <property type="entry name" value="LONG-CHAIN-FATTY-ACID--COA LIGASE"/>
    <property type="match status" value="1"/>
</dbReference>
<evidence type="ECO:0000259" key="4">
    <source>
        <dbReference type="Pfam" id="PF13193"/>
    </source>
</evidence>
<reference evidence="5" key="1">
    <citation type="journal article" date="2014" name="Genome Announc.">
        <title>Complete sequencing and chromosome-scale genome assembly of the industrial progenitor strain P2niaD18 from the penicillin producer Penicillium chrysogenum.</title>
        <authorList>
            <person name="Specht T."/>
            <person name="Dahlmann T.A."/>
            <person name="Zadra I."/>
            <person name="Kurnsteiner H."/>
            <person name="Kuck U."/>
        </authorList>
    </citation>
    <scope>NUCLEOTIDE SEQUENCE [LARGE SCALE GENOMIC DNA]</scope>
    <source>
        <strain evidence="5">P2niaD18</strain>
    </source>
</reference>
<protein>
    <submittedName>
        <fullName evidence="5">Putative 4-coumarate-CoA ligase</fullName>
    </submittedName>
</protein>
<gene>
    <name evidence="5" type="ORF">EN45_045030</name>
</gene>
<sequence length="541" mass="59483">MVYTAEPLEYPEGTTLPELLLERNVNNVPPDMPAIIDGVSGATVYNYSSFRATVRRVANYLCQDINLPRGAVVGILAANSNNYPVIVHGILAAGGVVSAFNPLHQAQEILHYLRIARPKVVLVDQHLTKTLTDGLSRAKLDYSPDLYVLSPDSSHPAPWIHFDLGHIIATGAEKSDTVEPRSNTTRSDLAFLCFSSGTTGPMKGVYLTHENIITNIFQHRQRLPEMFQNHQTVAALITPFFHILGLGVFVCQYICQFSPTLNCHCCWTPSRETGLPISTLYPPIALRLLQATTTSTTDFSSLRGLINAAAPLKEIVSSELSRRMGCNITQWYGMTEASPSVISQREDEVEITGTVGRLLPGMSMKIVDSEGEECEPNKPGELLIQGSNLMSGYVQNTESNDAFIDGYFKTGDIGYVNEAGYVFLVGRSKELIKVKGHQVAPADLESILLSHPKVCDAAVKGVYFPEQETEYPAAYITIDSAQTEPGQLQAEVEAFVNNQVAKYKWLRSGVHIIPAIPRNASGKILRHQLPDLKTSQRQTKI</sequence>
<dbReference type="InterPro" id="IPR025110">
    <property type="entry name" value="AMP-bd_C"/>
</dbReference>
<dbReference type="Gene3D" id="3.30.300.30">
    <property type="match status" value="1"/>
</dbReference>
<evidence type="ECO:0000313" key="5">
    <source>
        <dbReference type="EMBL" id="KZN94307.1"/>
    </source>
</evidence>
<dbReference type="PROSITE" id="PS00455">
    <property type="entry name" value="AMP_BINDING"/>
    <property type="match status" value="1"/>
</dbReference>
<dbReference type="PANTHER" id="PTHR24096:SF149">
    <property type="entry name" value="AMP-BINDING DOMAIN-CONTAINING PROTEIN-RELATED"/>
    <property type="match status" value="1"/>
</dbReference>
<evidence type="ECO:0000256" key="1">
    <source>
        <dbReference type="ARBA" id="ARBA00006432"/>
    </source>
</evidence>
<proteinExistence type="inferred from homology"/>
<dbReference type="GO" id="GO:0016405">
    <property type="term" value="F:CoA-ligase activity"/>
    <property type="evidence" value="ECO:0007669"/>
    <property type="project" value="TreeGrafter"/>
</dbReference>
<dbReference type="InterPro" id="IPR045851">
    <property type="entry name" value="AMP-bd_C_sf"/>
</dbReference>
<dbReference type="Pfam" id="PF13193">
    <property type="entry name" value="AMP-binding_C"/>
    <property type="match status" value="1"/>
</dbReference>
<dbReference type="EMBL" id="CM002798">
    <property type="protein sequence ID" value="KZN94307.1"/>
    <property type="molecule type" value="Genomic_DNA"/>
</dbReference>
<evidence type="ECO:0000256" key="2">
    <source>
        <dbReference type="ARBA" id="ARBA00022598"/>
    </source>
</evidence>
<comment type="similarity">
    <text evidence="1">Belongs to the ATP-dependent AMP-binding enzyme family.</text>
</comment>
<keyword evidence="2 5" id="KW-0436">Ligase</keyword>
<organism evidence="5">
    <name type="scientific">Penicillium chrysogenum</name>
    <name type="common">Penicillium notatum</name>
    <dbReference type="NCBI Taxonomy" id="5076"/>
    <lineage>
        <taxon>Eukaryota</taxon>
        <taxon>Fungi</taxon>
        <taxon>Dikarya</taxon>
        <taxon>Ascomycota</taxon>
        <taxon>Pezizomycotina</taxon>
        <taxon>Eurotiomycetes</taxon>
        <taxon>Eurotiomycetidae</taxon>
        <taxon>Eurotiales</taxon>
        <taxon>Aspergillaceae</taxon>
        <taxon>Penicillium</taxon>
        <taxon>Penicillium chrysogenum species complex</taxon>
    </lineage>
</organism>
<accession>A0A161ZNQ0</accession>